<evidence type="ECO:0000313" key="1">
    <source>
        <dbReference type="EMBL" id="KAJ1675232.1"/>
    </source>
</evidence>
<comment type="caution">
    <text evidence="1">The sequence shown here is derived from an EMBL/GenBank/DDBJ whole genome shotgun (WGS) entry which is preliminary data.</text>
</comment>
<dbReference type="EMBL" id="JAMZIH010005411">
    <property type="protein sequence ID" value="KAJ1675232.1"/>
    <property type="molecule type" value="Genomic_DNA"/>
</dbReference>
<gene>
    <name evidence="1" type="primary">DBR1</name>
    <name evidence="1" type="ORF">EV182_001672</name>
</gene>
<name>A0ACC1HFJ1_9FUNG</name>
<keyword evidence="2" id="KW-1185">Reference proteome</keyword>
<organism evidence="1 2">
    <name type="scientific">Spiromyces aspiralis</name>
    <dbReference type="NCBI Taxonomy" id="68401"/>
    <lineage>
        <taxon>Eukaryota</taxon>
        <taxon>Fungi</taxon>
        <taxon>Fungi incertae sedis</taxon>
        <taxon>Zoopagomycota</taxon>
        <taxon>Kickxellomycotina</taxon>
        <taxon>Kickxellomycetes</taxon>
        <taxon>Kickxellales</taxon>
        <taxon>Kickxellaceae</taxon>
        <taxon>Spiromyces</taxon>
    </lineage>
</organism>
<protein>
    <submittedName>
        <fullName evidence="1">Lariat debranching enzyme</fullName>
    </submittedName>
</protein>
<accession>A0ACC1HFJ1</accession>
<reference evidence="1" key="1">
    <citation type="submission" date="2022-06" db="EMBL/GenBank/DDBJ databases">
        <title>Phylogenomic reconstructions and comparative analyses of Kickxellomycotina fungi.</title>
        <authorList>
            <person name="Reynolds N.K."/>
            <person name="Stajich J.E."/>
            <person name="Barry K."/>
            <person name="Grigoriev I.V."/>
            <person name="Crous P."/>
            <person name="Smith M.E."/>
        </authorList>
    </citation>
    <scope>NUCLEOTIDE SEQUENCE</scope>
    <source>
        <strain evidence="1">RSA 2271</strain>
    </source>
</reference>
<dbReference type="Proteomes" id="UP001145114">
    <property type="component" value="Unassembled WGS sequence"/>
</dbReference>
<sequence>CMSCPDKYKQLGTFYRYYTGEKRAPIPTIFVGGNHEASNYLRELFYGGWVAPNIYYMGTSNVIWYGPLRIGGISGIFKTHDYLSGFWERPPFRKKANTSMYHVREFDVEKAKRICGGVDIFVSHDWPEGIERHGDIEQLLRAKPFFRKEVEQGRLGSDANRAVLEKVRPRWWFSAHLHVRFGATLDWASNGSGEYYGPPSGLPSSTGLVEGGSTGDTAAGPSINQDEIVLSDLDDDDSGSGPTSACDNKGESGLRANKRPKLEEDDGQSDAAGAFAVHLPPPANLYHGSTTTQFLALDKCLGRRQYLEIIEIEVPDDGQQQAQPMEYEFYYDPQWLAITKCVHPYMSTTRSPARIPSSTIDNDELSKARAWVDKHIKDFRIPHNFQPTAPAAAPPYARPDARLPRPDRFGNYGSNQRGEKYLYKNPQTMQYCQMLGITDEFTNDDCL</sequence>
<evidence type="ECO:0000313" key="2">
    <source>
        <dbReference type="Proteomes" id="UP001145114"/>
    </source>
</evidence>
<feature type="non-terminal residue" evidence="1">
    <location>
        <position position="1"/>
    </location>
</feature>
<proteinExistence type="predicted"/>